<dbReference type="InterPro" id="IPR005358">
    <property type="entry name" value="Puta_zinc/iron-chelating_dom"/>
</dbReference>
<proteinExistence type="predicted"/>
<sequence>MLEPQEVNVQARKKEKENMKFRAFLKNHGDEETLDKQFLELHQKLFDGYDCSKCRNCCKMYAGSIPREDISKDAAYLHMTEEAFIKRYLCRNSITGAYETIHSPCDFLQENGECLLGECKPENCVKYPYTDQPERLWSLYSVLEAVEVCPVAFEIYERLKKEYGFKGNR</sequence>
<comment type="caution">
    <text evidence="1">The sequence shown here is derived from an EMBL/GenBank/DDBJ whole genome shotgun (WGS) entry which is preliminary data.</text>
</comment>
<gene>
    <name evidence="1" type="ORF">DXD79_31390</name>
</gene>
<protein>
    <submittedName>
        <fullName evidence="1">YkgJ family cysteine cluster protein</fullName>
    </submittedName>
</protein>
<reference evidence="1 2" key="1">
    <citation type="submission" date="2018-08" db="EMBL/GenBank/DDBJ databases">
        <title>A genome reference for cultivated species of the human gut microbiota.</title>
        <authorList>
            <person name="Zou Y."/>
            <person name="Xue W."/>
            <person name="Luo G."/>
        </authorList>
    </citation>
    <scope>NUCLEOTIDE SEQUENCE [LARGE SCALE GENOMIC DNA]</scope>
    <source>
        <strain evidence="1 2">TM09-12</strain>
    </source>
</reference>
<dbReference type="Proteomes" id="UP000263014">
    <property type="component" value="Unassembled WGS sequence"/>
</dbReference>
<dbReference type="EMBL" id="QSON01000029">
    <property type="protein sequence ID" value="RGI95620.1"/>
    <property type="molecule type" value="Genomic_DNA"/>
</dbReference>
<evidence type="ECO:0000313" key="1">
    <source>
        <dbReference type="EMBL" id="RGI95620.1"/>
    </source>
</evidence>
<dbReference type="AlphaFoldDB" id="A0A374NWV0"/>
<dbReference type="RefSeq" id="WP_117633514.1">
    <property type="nucleotide sequence ID" value="NZ_QSON01000029.1"/>
</dbReference>
<evidence type="ECO:0000313" key="2">
    <source>
        <dbReference type="Proteomes" id="UP000263014"/>
    </source>
</evidence>
<organism evidence="1 2">
    <name type="scientific">Hungatella hathewayi</name>
    <dbReference type="NCBI Taxonomy" id="154046"/>
    <lineage>
        <taxon>Bacteria</taxon>
        <taxon>Bacillati</taxon>
        <taxon>Bacillota</taxon>
        <taxon>Clostridia</taxon>
        <taxon>Lachnospirales</taxon>
        <taxon>Lachnospiraceae</taxon>
        <taxon>Hungatella</taxon>
    </lineage>
</organism>
<dbReference type="Pfam" id="PF03692">
    <property type="entry name" value="CxxCxxCC"/>
    <property type="match status" value="1"/>
</dbReference>
<name>A0A374NWV0_9FIRM</name>
<accession>A0A374NWV0</accession>